<evidence type="ECO:0000313" key="5">
    <source>
        <dbReference type="Proteomes" id="UP000019433"/>
    </source>
</evidence>
<protein>
    <recommendedName>
        <fullName evidence="3">CNNM transmembrane domain-containing protein</fullName>
    </recommendedName>
</protein>
<feature type="transmembrane region" description="Helical" evidence="2">
    <location>
        <begin position="6"/>
        <end position="24"/>
    </location>
</feature>
<feature type="transmembrane region" description="Helical" evidence="2">
    <location>
        <begin position="59"/>
        <end position="76"/>
    </location>
</feature>
<evidence type="ECO:0000256" key="1">
    <source>
        <dbReference type="PROSITE-ProRule" id="PRU01193"/>
    </source>
</evidence>
<dbReference type="eggNOG" id="COG1253">
    <property type="taxonomic scope" value="Bacteria"/>
</dbReference>
<dbReference type="KEGG" id="cav:M832_02090"/>
<keyword evidence="1 2" id="KW-0812">Transmembrane</keyword>
<dbReference type="PANTHER" id="PTHR43099:SF5">
    <property type="entry name" value="HLYC_CORC FAMILY TRANSPORTER"/>
    <property type="match status" value="1"/>
</dbReference>
<dbReference type="PROSITE" id="PS51846">
    <property type="entry name" value="CNNM"/>
    <property type="match status" value="1"/>
</dbReference>
<feature type="transmembrane region" description="Helical" evidence="2">
    <location>
        <begin position="96"/>
        <end position="113"/>
    </location>
</feature>
<feature type="domain" description="CNNM transmembrane" evidence="3">
    <location>
        <begin position="1"/>
        <end position="160"/>
    </location>
</feature>
<gene>
    <name evidence="4" type="ORF">M832_02090</name>
</gene>
<dbReference type="InterPro" id="IPR002550">
    <property type="entry name" value="CNNM"/>
</dbReference>
<evidence type="ECO:0000256" key="2">
    <source>
        <dbReference type="SAM" id="Phobius"/>
    </source>
</evidence>
<dbReference type="STRING" id="1229831.M832_02090"/>
<organism evidence="4 5">
    <name type="scientific">Chlamydia avium 10DC88</name>
    <dbReference type="NCBI Taxonomy" id="1229831"/>
    <lineage>
        <taxon>Bacteria</taxon>
        <taxon>Pseudomonadati</taxon>
        <taxon>Chlamydiota</taxon>
        <taxon>Chlamydiia</taxon>
        <taxon>Chlamydiales</taxon>
        <taxon>Chlamydiaceae</taxon>
        <taxon>Chlamydia/Chlamydophila group</taxon>
        <taxon>Chlamydia</taxon>
    </lineage>
</organism>
<evidence type="ECO:0000259" key="3">
    <source>
        <dbReference type="PROSITE" id="PS51846"/>
    </source>
</evidence>
<keyword evidence="1 2" id="KW-1133">Transmembrane helix</keyword>
<reference evidence="4 5" key="1">
    <citation type="journal article" date="2014" name="Syst. Appl. Microbiol.">
        <title>Evidence for the existence of two new members of the family Chlamydiaceae and proposal of Chlamydia avium sp. nov. and Chlamydia gallinacea sp. nov.</title>
        <authorList>
            <person name="Sachse K."/>
            <person name="Laroucau K."/>
            <person name="Riege K."/>
            <person name="Wehner S."/>
            <person name="Dilcher M."/>
            <person name="Creasy H.H."/>
            <person name="Weidmann M."/>
            <person name="Myers G."/>
            <person name="Vorimore F."/>
            <person name="Vicari N."/>
            <person name="Magnino S."/>
            <person name="Liebler-Tenorio E."/>
            <person name="Ruettger A."/>
            <person name="Bavoil P.M."/>
            <person name="Hufert F.T."/>
            <person name="Rossello-Mora R."/>
            <person name="Marz M."/>
        </authorList>
    </citation>
    <scope>NUCLEOTIDE SEQUENCE [LARGE SCALE GENOMIC DNA]</scope>
    <source>
        <strain evidence="4 5">10DC88</strain>
    </source>
</reference>
<dbReference type="GO" id="GO:0016020">
    <property type="term" value="C:membrane"/>
    <property type="evidence" value="ECO:0007669"/>
    <property type="project" value="UniProtKB-UniRule"/>
</dbReference>
<keyword evidence="1 2" id="KW-0472">Membrane</keyword>
<name>W8JQF3_9CHLA</name>
<sequence length="160" mass="18623">MIKSSIFWIGINLLCIIFQGFYSMMEMACVSFNRVRLQYYLTKNHKKARYINFLIRRPYRLFSTVMLGVNISLQIGSESSRNCYKVMGLSPDYAPLTQIILVVIFAELLPLTISRKIPEKLALWGASILYYSHYIFYPLIQLIGGLTEGLYFILKIKKKN</sequence>
<dbReference type="PATRIC" id="fig|1229831.3.peg.212"/>
<dbReference type="InterPro" id="IPR051676">
    <property type="entry name" value="UPF0053_domain"/>
</dbReference>
<dbReference type="EMBL" id="CP006571">
    <property type="protein sequence ID" value="AHK63078.1"/>
    <property type="molecule type" value="Genomic_DNA"/>
</dbReference>
<dbReference type="PANTHER" id="PTHR43099">
    <property type="entry name" value="UPF0053 PROTEIN YRKA"/>
    <property type="match status" value="1"/>
</dbReference>
<accession>W8JQF3</accession>
<proteinExistence type="predicted"/>
<dbReference type="Proteomes" id="UP000019433">
    <property type="component" value="Chromosome"/>
</dbReference>
<dbReference type="HOGENOM" id="CLU_1649103_0_0_0"/>
<dbReference type="AlphaFoldDB" id="W8JQF3"/>
<evidence type="ECO:0000313" key="4">
    <source>
        <dbReference type="EMBL" id="AHK63078.1"/>
    </source>
</evidence>
<dbReference type="Pfam" id="PF01595">
    <property type="entry name" value="CNNM"/>
    <property type="match status" value="1"/>
</dbReference>